<dbReference type="PROSITE" id="PS51318">
    <property type="entry name" value="TAT"/>
    <property type="match status" value="1"/>
</dbReference>
<dbReference type="SUPFAM" id="SSF53850">
    <property type="entry name" value="Periplasmic binding protein-like II"/>
    <property type="match status" value="1"/>
</dbReference>
<dbReference type="EMBL" id="QFPW01000030">
    <property type="protein sequence ID" value="PZQ46147.1"/>
    <property type="molecule type" value="Genomic_DNA"/>
</dbReference>
<comment type="caution">
    <text evidence="4">The sequence shown here is derived from an EMBL/GenBank/DDBJ whole genome shotgun (WGS) entry which is preliminary data.</text>
</comment>
<dbReference type="GO" id="GO:0030288">
    <property type="term" value="C:outer membrane-bounded periplasmic space"/>
    <property type="evidence" value="ECO:0007669"/>
    <property type="project" value="UniProtKB-ARBA"/>
</dbReference>
<evidence type="ECO:0000259" key="3">
    <source>
        <dbReference type="Pfam" id="PF00496"/>
    </source>
</evidence>
<dbReference type="PANTHER" id="PTHR30290">
    <property type="entry name" value="PERIPLASMIC BINDING COMPONENT OF ABC TRANSPORTER"/>
    <property type="match status" value="1"/>
</dbReference>
<organism evidence="4 5">
    <name type="scientific">Rhodovulum sulfidophilum</name>
    <name type="common">Rhodobacter sulfidophilus</name>
    <dbReference type="NCBI Taxonomy" id="35806"/>
    <lineage>
        <taxon>Bacteria</taxon>
        <taxon>Pseudomonadati</taxon>
        <taxon>Pseudomonadota</taxon>
        <taxon>Alphaproteobacteria</taxon>
        <taxon>Rhodobacterales</taxon>
        <taxon>Paracoccaceae</taxon>
        <taxon>Rhodovulum</taxon>
    </lineage>
</organism>
<accession>A0A2W5PN94</accession>
<dbReference type="GO" id="GO:1904680">
    <property type="term" value="F:peptide transmembrane transporter activity"/>
    <property type="evidence" value="ECO:0007669"/>
    <property type="project" value="TreeGrafter"/>
</dbReference>
<evidence type="ECO:0000256" key="1">
    <source>
        <dbReference type="ARBA" id="ARBA00004418"/>
    </source>
</evidence>
<gene>
    <name evidence="4" type="ORF">DI556_21185</name>
</gene>
<proteinExistence type="inferred from homology"/>
<protein>
    <submittedName>
        <fullName evidence="4">Diguanylate cyclase</fullName>
    </submittedName>
</protein>
<evidence type="ECO:0000256" key="2">
    <source>
        <dbReference type="ARBA" id="ARBA00005695"/>
    </source>
</evidence>
<comment type="similarity">
    <text evidence="2">Belongs to the bacterial solute-binding protein 5 family.</text>
</comment>
<dbReference type="InterPro" id="IPR030678">
    <property type="entry name" value="Peptide/Ni-bd"/>
</dbReference>
<name>A0A2W5PN94_RHOSU</name>
<dbReference type="Gene3D" id="3.10.105.10">
    <property type="entry name" value="Dipeptide-binding Protein, Domain 3"/>
    <property type="match status" value="1"/>
</dbReference>
<dbReference type="InterPro" id="IPR000914">
    <property type="entry name" value="SBP_5_dom"/>
</dbReference>
<dbReference type="InterPro" id="IPR006311">
    <property type="entry name" value="TAT_signal"/>
</dbReference>
<dbReference type="InterPro" id="IPR039424">
    <property type="entry name" value="SBP_5"/>
</dbReference>
<evidence type="ECO:0000313" key="5">
    <source>
        <dbReference type="Proteomes" id="UP000249185"/>
    </source>
</evidence>
<reference evidence="4 5" key="1">
    <citation type="submission" date="2017-08" db="EMBL/GenBank/DDBJ databases">
        <title>Infants hospitalized years apart are colonized by the same room-sourced microbial strains.</title>
        <authorList>
            <person name="Brooks B."/>
            <person name="Olm M.R."/>
            <person name="Firek B.A."/>
            <person name="Baker R."/>
            <person name="Thomas B.C."/>
            <person name="Morowitz M.J."/>
            <person name="Banfield J.F."/>
        </authorList>
    </citation>
    <scope>NUCLEOTIDE SEQUENCE [LARGE SCALE GENOMIC DNA]</scope>
    <source>
        <strain evidence="4">S2_005_002_R2_34</strain>
    </source>
</reference>
<dbReference type="GO" id="GO:0043190">
    <property type="term" value="C:ATP-binding cassette (ABC) transporter complex"/>
    <property type="evidence" value="ECO:0007669"/>
    <property type="project" value="InterPro"/>
</dbReference>
<dbReference type="Pfam" id="PF00496">
    <property type="entry name" value="SBP_bac_5"/>
    <property type="match status" value="1"/>
</dbReference>
<feature type="domain" description="Solute-binding protein family 5" evidence="3">
    <location>
        <begin position="107"/>
        <end position="496"/>
    </location>
</feature>
<dbReference type="AlphaFoldDB" id="A0A2W5PN94"/>
<comment type="subcellular location">
    <subcellularLocation>
        <location evidence="1">Periplasm</location>
    </subcellularLocation>
</comment>
<dbReference type="PANTHER" id="PTHR30290:SF65">
    <property type="entry name" value="MONOACYL PHOSPHATIDYLINOSITOL TETRAMANNOSIDE-BINDING PROTEIN LPQW-RELATED"/>
    <property type="match status" value="1"/>
</dbReference>
<dbReference type="GO" id="GO:0015833">
    <property type="term" value="P:peptide transport"/>
    <property type="evidence" value="ECO:0007669"/>
    <property type="project" value="TreeGrafter"/>
</dbReference>
<evidence type="ECO:0000313" key="4">
    <source>
        <dbReference type="EMBL" id="PZQ46147.1"/>
    </source>
</evidence>
<sequence length="576" mass="62473">MGNDVPRRGADHPALATLLRSFRAGQLSRREFLATATALGLGASLARDVAGGLVLAQDVAPVTGGRLRIAMAVMPAADPRLFAWPPQGNLLRGMLETLVRQEADGALVPWLLEDWETSPDASEIVLRVRPGIFWSNGDAFGADDVIANLARWAEAHVPGNSMAARIASLCEKKREELRRVVFQRDGAEVEDEVAVAITGLAPGAVERVDELTVRLRPSRPDITLIPGFSDYPALIVHRDFDAAGADATRAPLGTGPWLVESFAVGAGAALGRRRDAHGWWGDRLFGPVFLDGVDFIDAGTDPGRDLSAFEDGRIDANYETAPTFVHEFDAAGLVRAEARTANTVCARMNVTRPPFGAREVRVALQRAVDNAVVLELGQQGYGILGANHHVAPFQPEYATIPAAPPDPAGATARLAAAGAGQVAFELVSSDVEVPRNTCDAIAAQLRDAGVEVRRVILPSARFWQEWRAYPFSATEWSGRPLAVQTYALAYRSDAPWNETGFADPRFDALLDQALGLADPAARRPLMAEMETILRDSGVLIQAFWRDTFRHMTARVRGLEMHPTFELHLERVWLATE</sequence>
<dbReference type="Proteomes" id="UP000249185">
    <property type="component" value="Unassembled WGS sequence"/>
</dbReference>
<dbReference type="PIRSF" id="PIRSF002741">
    <property type="entry name" value="MppA"/>
    <property type="match status" value="1"/>
</dbReference>
<dbReference type="Gene3D" id="3.40.190.10">
    <property type="entry name" value="Periplasmic binding protein-like II"/>
    <property type="match status" value="1"/>
</dbReference>